<sequence length="45" mass="5047">MATEHIVFPECADTFLCTLMHTLFVLHAELEPHSEVTKCCLISQG</sequence>
<reference evidence="1" key="1">
    <citation type="submission" date="2014-11" db="EMBL/GenBank/DDBJ databases">
        <authorList>
            <person name="Amaro Gonzalez C."/>
        </authorList>
    </citation>
    <scope>NUCLEOTIDE SEQUENCE</scope>
</reference>
<organism evidence="1">
    <name type="scientific">Anguilla anguilla</name>
    <name type="common">European freshwater eel</name>
    <name type="synonym">Muraena anguilla</name>
    <dbReference type="NCBI Taxonomy" id="7936"/>
    <lineage>
        <taxon>Eukaryota</taxon>
        <taxon>Metazoa</taxon>
        <taxon>Chordata</taxon>
        <taxon>Craniata</taxon>
        <taxon>Vertebrata</taxon>
        <taxon>Euteleostomi</taxon>
        <taxon>Actinopterygii</taxon>
        <taxon>Neopterygii</taxon>
        <taxon>Teleostei</taxon>
        <taxon>Anguilliformes</taxon>
        <taxon>Anguillidae</taxon>
        <taxon>Anguilla</taxon>
    </lineage>
</organism>
<accession>A0A0E9R538</accession>
<proteinExistence type="predicted"/>
<reference evidence="1" key="2">
    <citation type="journal article" date="2015" name="Fish Shellfish Immunol.">
        <title>Early steps in the European eel (Anguilla anguilla)-Vibrio vulnificus interaction in the gills: Role of the RtxA13 toxin.</title>
        <authorList>
            <person name="Callol A."/>
            <person name="Pajuelo D."/>
            <person name="Ebbesson L."/>
            <person name="Teles M."/>
            <person name="MacKenzie S."/>
            <person name="Amaro C."/>
        </authorList>
    </citation>
    <scope>NUCLEOTIDE SEQUENCE</scope>
</reference>
<evidence type="ECO:0000313" key="1">
    <source>
        <dbReference type="EMBL" id="JAH23872.1"/>
    </source>
</evidence>
<dbReference type="AlphaFoldDB" id="A0A0E9R538"/>
<name>A0A0E9R538_ANGAN</name>
<protein>
    <submittedName>
        <fullName evidence="1">Uncharacterized protein</fullName>
    </submittedName>
</protein>
<dbReference type="EMBL" id="GBXM01084705">
    <property type="protein sequence ID" value="JAH23872.1"/>
    <property type="molecule type" value="Transcribed_RNA"/>
</dbReference>